<dbReference type="EMBL" id="CACVBM020000555">
    <property type="protein sequence ID" value="CAA7020830.1"/>
    <property type="molecule type" value="Genomic_DNA"/>
</dbReference>
<gene>
    <name evidence="1" type="ORF">MERR_LOCUS8065</name>
</gene>
<dbReference type="AlphaFoldDB" id="A0A6D2HXB6"/>
<proteinExistence type="predicted"/>
<dbReference type="Proteomes" id="UP000467841">
    <property type="component" value="Unassembled WGS sequence"/>
</dbReference>
<evidence type="ECO:0000313" key="1">
    <source>
        <dbReference type="EMBL" id="CAA7020830.1"/>
    </source>
</evidence>
<keyword evidence="2" id="KW-1185">Reference proteome</keyword>
<name>A0A6D2HXB6_9BRAS</name>
<comment type="caution">
    <text evidence="1">The sequence shown here is derived from an EMBL/GenBank/DDBJ whole genome shotgun (WGS) entry which is preliminary data.</text>
</comment>
<protein>
    <submittedName>
        <fullName evidence="1">Uncharacterized protein</fullName>
    </submittedName>
</protein>
<reference evidence="1" key="1">
    <citation type="submission" date="2020-01" db="EMBL/GenBank/DDBJ databases">
        <authorList>
            <person name="Mishra B."/>
        </authorList>
    </citation>
    <scope>NUCLEOTIDE SEQUENCE [LARGE SCALE GENOMIC DNA]</scope>
</reference>
<accession>A0A6D2HXB6</accession>
<sequence>MVISLIDALRSLFSEDSASETPPFLVTKAGCFGSGMSAISLLSIEHTVATLGLSLAASCTHKRPMWTHFRNSFSKTGSKISGSTKPLISPSFQTDQTYKTEKLMRA</sequence>
<organism evidence="1 2">
    <name type="scientific">Microthlaspi erraticum</name>
    <dbReference type="NCBI Taxonomy" id="1685480"/>
    <lineage>
        <taxon>Eukaryota</taxon>
        <taxon>Viridiplantae</taxon>
        <taxon>Streptophyta</taxon>
        <taxon>Embryophyta</taxon>
        <taxon>Tracheophyta</taxon>
        <taxon>Spermatophyta</taxon>
        <taxon>Magnoliopsida</taxon>
        <taxon>eudicotyledons</taxon>
        <taxon>Gunneridae</taxon>
        <taxon>Pentapetalae</taxon>
        <taxon>rosids</taxon>
        <taxon>malvids</taxon>
        <taxon>Brassicales</taxon>
        <taxon>Brassicaceae</taxon>
        <taxon>Coluteocarpeae</taxon>
        <taxon>Microthlaspi</taxon>
    </lineage>
</organism>
<evidence type="ECO:0000313" key="2">
    <source>
        <dbReference type="Proteomes" id="UP000467841"/>
    </source>
</evidence>